<feature type="region of interest" description="Disordered" evidence="1">
    <location>
        <begin position="126"/>
        <end position="150"/>
    </location>
</feature>
<sequence length="225" mass="26432">MRAVDDPSNFQFQREQQKPMLSMNPFNQHSLHIFRSDEKLQTGTSAVLSQPFQKAEKTKMVGKLPDVHRKAFFNTDKPFHQTTFAREQARKSTLSDLKIREKIPNKPCSNILNLDRRISEFTTSHGRQFKHHGGGRVNNQLPRSTKPLPKAKMSSLQLKFEEKNYFDPATKSQFKPHKTAPVKNISFTEKCKLYEHRWDHHHFDVPNRFKTTHNDFYDKDKLKGQ</sequence>
<evidence type="ECO:0000313" key="2">
    <source>
        <dbReference type="EMBL" id="CAE0658576.1"/>
    </source>
</evidence>
<dbReference type="EMBL" id="HBIV01013819">
    <property type="protein sequence ID" value="CAE0658576.1"/>
    <property type="molecule type" value="Transcribed_RNA"/>
</dbReference>
<name>A0A7S3YQC3_9EUKA</name>
<accession>A0A7S3YQC3</accession>
<dbReference type="AlphaFoldDB" id="A0A7S3YQC3"/>
<evidence type="ECO:0000256" key="1">
    <source>
        <dbReference type="SAM" id="MobiDB-lite"/>
    </source>
</evidence>
<protein>
    <submittedName>
        <fullName evidence="2">Uncharacterized protein</fullName>
    </submittedName>
</protein>
<organism evidence="2">
    <name type="scientific">Lotharella globosa</name>
    <dbReference type="NCBI Taxonomy" id="91324"/>
    <lineage>
        <taxon>Eukaryota</taxon>
        <taxon>Sar</taxon>
        <taxon>Rhizaria</taxon>
        <taxon>Cercozoa</taxon>
        <taxon>Chlorarachniophyceae</taxon>
        <taxon>Lotharella</taxon>
    </lineage>
</organism>
<gene>
    <name evidence="2" type="ORF">LGLO00237_LOCUS10148</name>
</gene>
<proteinExistence type="predicted"/>
<feature type="region of interest" description="Disordered" evidence="1">
    <location>
        <begin position="1"/>
        <end position="21"/>
    </location>
</feature>
<reference evidence="2" key="1">
    <citation type="submission" date="2021-01" db="EMBL/GenBank/DDBJ databases">
        <authorList>
            <person name="Corre E."/>
            <person name="Pelletier E."/>
            <person name="Niang G."/>
            <person name="Scheremetjew M."/>
            <person name="Finn R."/>
            <person name="Kale V."/>
            <person name="Holt S."/>
            <person name="Cochrane G."/>
            <person name="Meng A."/>
            <person name="Brown T."/>
            <person name="Cohen L."/>
        </authorList>
    </citation>
    <scope>NUCLEOTIDE SEQUENCE</scope>
    <source>
        <strain evidence="2">CCCM811</strain>
    </source>
</reference>